<dbReference type="AlphaFoldDB" id="A0AAD8MSY3"/>
<proteinExistence type="predicted"/>
<evidence type="ECO:0000313" key="4">
    <source>
        <dbReference type="Proteomes" id="UP001237642"/>
    </source>
</evidence>
<organism evidence="3 4">
    <name type="scientific">Heracleum sosnowskyi</name>
    <dbReference type="NCBI Taxonomy" id="360622"/>
    <lineage>
        <taxon>Eukaryota</taxon>
        <taxon>Viridiplantae</taxon>
        <taxon>Streptophyta</taxon>
        <taxon>Embryophyta</taxon>
        <taxon>Tracheophyta</taxon>
        <taxon>Spermatophyta</taxon>
        <taxon>Magnoliopsida</taxon>
        <taxon>eudicotyledons</taxon>
        <taxon>Gunneridae</taxon>
        <taxon>Pentapetalae</taxon>
        <taxon>asterids</taxon>
        <taxon>campanulids</taxon>
        <taxon>Apiales</taxon>
        <taxon>Apiaceae</taxon>
        <taxon>Apioideae</taxon>
        <taxon>apioid superclade</taxon>
        <taxon>Tordylieae</taxon>
        <taxon>Tordyliinae</taxon>
        <taxon>Heracleum</taxon>
    </lineage>
</organism>
<name>A0AAD8MSY3_9APIA</name>
<accession>A0AAD8MSY3</accession>
<dbReference type="Pfam" id="PF13456">
    <property type="entry name" value="RVT_3"/>
    <property type="match status" value="1"/>
</dbReference>
<dbReference type="SUPFAM" id="SSF53098">
    <property type="entry name" value="Ribonuclease H-like"/>
    <property type="match status" value="1"/>
</dbReference>
<reference evidence="3" key="1">
    <citation type="submission" date="2023-02" db="EMBL/GenBank/DDBJ databases">
        <title>Genome of toxic invasive species Heracleum sosnowskyi carries increased number of genes despite the absence of recent whole-genome duplications.</title>
        <authorList>
            <person name="Schelkunov M."/>
            <person name="Shtratnikova V."/>
            <person name="Makarenko M."/>
            <person name="Klepikova A."/>
            <person name="Omelchenko D."/>
            <person name="Novikova G."/>
            <person name="Obukhova E."/>
            <person name="Bogdanov V."/>
            <person name="Penin A."/>
            <person name="Logacheva M."/>
        </authorList>
    </citation>
    <scope>NUCLEOTIDE SEQUENCE</scope>
    <source>
        <strain evidence="3">Hsosn_3</strain>
        <tissue evidence="3">Leaf</tissue>
    </source>
</reference>
<keyword evidence="4" id="KW-1185">Reference proteome</keyword>
<dbReference type="GO" id="GO:0003676">
    <property type="term" value="F:nucleic acid binding"/>
    <property type="evidence" value="ECO:0007669"/>
    <property type="project" value="InterPro"/>
</dbReference>
<gene>
    <name evidence="3" type="ORF">POM88_021602</name>
    <name evidence="2" type="ORF">POM88_026435</name>
</gene>
<comment type="caution">
    <text evidence="3">The sequence shown here is derived from an EMBL/GenBank/DDBJ whole genome shotgun (WGS) entry which is preliminary data.</text>
</comment>
<feature type="domain" description="RNase H type-1" evidence="1">
    <location>
        <begin position="32"/>
        <end position="145"/>
    </location>
</feature>
<dbReference type="EMBL" id="JAUIZM010000006">
    <property type="protein sequence ID" value="KAK1379691.1"/>
    <property type="molecule type" value="Genomic_DNA"/>
</dbReference>
<dbReference type="InterPro" id="IPR002156">
    <property type="entry name" value="RNaseH_domain"/>
</dbReference>
<sequence>MDARVLWTLPKDDFTKINVHGFYPDEPLPNGNRSGIGIVFRNDKGTIVRMFGGSLGIQERRLNEFYAMLYALRKAFFLNHNLVELEFDHPGAYWEWRHSRVDGAIPEHLYVIRQLNTRRYDKNSIIDLNLVNAECNALATYLAQHGANTWDCMVEIDAPFGRVKELWYNDMGLGPIGPQYDSVHEANLNDVVVNAELEMLEGDEMV</sequence>
<reference evidence="3" key="2">
    <citation type="submission" date="2023-05" db="EMBL/GenBank/DDBJ databases">
        <authorList>
            <person name="Schelkunov M.I."/>
        </authorList>
    </citation>
    <scope>NUCLEOTIDE SEQUENCE</scope>
    <source>
        <strain evidence="3">Hsosn_3</strain>
        <tissue evidence="3">Leaf</tissue>
    </source>
</reference>
<evidence type="ECO:0000313" key="2">
    <source>
        <dbReference type="EMBL" id="KAK1379691.1"/>
    </source>
</evidence>
<dbReference type="Proteomes" id="UP001237642">
    <property type="component" value="Unassembled WGS sequence"/>
</dbReference>
<protein>
    <recommendedName>
        <fullName evidence="1">RNase H type-1 domain-containing protein</fullName>
    </recommendedName>
</protein>
<evidence type="ECO:0000259" key="1">
    <source>
        <dbReference type="Pfam" id="PF13456"/>
    </source>
</evidence>
<dbReference type="EMBL" id="JAUIZM010000005">
    <property type="protein sequence ID" value="KAK1383867.1"/>
    <property type="molecule type" value="Genomic_DNA"/>
</dbReference>
<dbReference type="InterPro" id="IPR012337">
    <property type="entry name" value="RNaseH-like_sf"/>
</dbReference>
<dbReference type="GO" id="GO:0004523">
    <property type="term" value="F:RNA-DNA hybrid ribonuclease activity"/>
    <property type="evidence" value="ECO:0007669"/>
    <property type="project" value="InterPro"/>
</dbReference>
<evidence type="ECO:0000313" key="3">
    <source>
        <dbReference type="EMBL" id="KAK1383867.1"/>
    </source>
</evidence>